<keyword evidence="3" id="KW-1185">Reference proteome</keyword>
<evidence type="ECO:0000256" key="1">
    <source>
        <dbReference type="SAM" id="MobiDB-lite"/>
    </source>
</evidence>
<organism evidence="2 3">
    <name type="scientific">Effrenium voratum</name>
    <dbReference type="NCBI Taxonomy" id="2562239"/>
    <lineage>
        <taxon>Eukaryota</taxon>
        <taxon>Sar</taxon>
        <taxon>Alveolata</taxon>
        <taxon>Dinophyceae</taxon>
        <taxon>Suessiales</taxon>
        <taxon>Symbiodiniaceae</taxon>
        <taxon>Effrenium</taxon>
    </lineage>
</organism>
<feature type="region of interest" description="Disordered" evidence="1">
    <location>
        <begin position="70"/>
        <end position="116"/>
    </location>
</feature>
<sequence length="250" mass="27449">MISVPLPTEFCQALVKSETLAPELVAEAVLRRLQPSASLMHQTSRPLPELHGGPEGLYCRDLTGRWRSLQEPGARRSASAAPAPRVREAGDVAPQPAPTQPAPLAAAPPQASEDPEVRAAQEALRQATAETSKLWEAAKTTLNPETFAALKRGAELERLQRDLENEKLRLQSSWTLLRGNCDRKQMGEITRLAAGCEAGRALSVEKARYLFDPQPTATARRRRFSRSEKEEKPRLPPRPRVKEEAAMGGA</sequence>
<feature type="compositionally biased region" description="Low complexity" evidence="1">
    <location>
        <begin position="75"/>
        <end position="84"/>
    </location>
</feature>
<protein>
    <submittedName>
        <fullName evidence="2">Uncharacterized protein</fullName>
    </submittedName>
</protein>
<accession>A0AA36N7D7</accession>
<reference evidence="2" key="1">
    <citation type="submission" date="2023-08" db="EMBL/GenBank/DDBJ databases">
        <authorList>
            <person name="Chen Y."/>
            <person name="Shah S."/>
            <person name="Dougan E. K."/>
            <person name="Thang M."/>
            <person name="Chan C."/>
        </authorList>
    </citation>
    <scope>NUCLEOTIDE SEQUENCE</scope>
</reference>
<gene>
    <name evidence="2" type="ORF">EVOR1521_LOCUS24787</name>
</gene>
<evidence type="ECO:0000313" key="2">
    <source>
        <dbReference type="EMBL" id="CAJ1401690.1"/>
    </source>
</evidence>
<comment type="caution">
    <text evidence="2">The sequence shown here is derived from an EMBL/GenBank/DDBJ whole genome shotgun (WGS) entry which is preliminary data.</text>
</comment>
<feature type="compositionally biased region" description="Low complexity" evidence="1">
    <location>
        <begin position="102"/>
        <end position="111"/>
    </location>
</feature>
<dbReference type="EMBL" id="CAUJNA010003427">
    <property type="protein sequence ID" value="CAJ1401690.1"/>
    <property type="molecule type" value="Genomic_DNA"/>
</dbReference>
<feature type="compositionally biased region" description="Basic and acidic residues" evidence="1">
    <location>
        <begin position="225"/>
        <end position="250"/>
    </location>
</feature>
<dbReference type="AlphaFoldDB" id="A0AA36N7D7"/>
<proteinExistence type="predicted"/>
<evidence type="ECO:0000313" key="3">
    <source>
        <dbReference type="Proteomes" id="UP001178507"/>
    </source>
</evidence>
<dbReference type="Proteomes" id="UP001178507">
    <property type="component" value="Unassembled WGS sequence"/>
</dbReference>
<feature type="region of interest" description="Disordered" evidence="1">
    <location>
        <begin position="212"/>
        <end position="250"/>
    </location>
</feature>
<name>A0AA36N7D7_9DINO</name>